<feature type="binding site" evidence="17">
    <location>
        <position position="435"/>
    </location>
    <ligand>
        <name>(6S)-NADPHX</name>
        <dbReference type="ChEBI" id="CHEBI:64076"/>
    </ligand>
</feature>
<comment type="function">
    <text evidence="14 18">Bifunctional enzyme that catalyzes the epimerization of the S- and R-forms of NAD(P)HX and the dehydration of the S-form of NAD(P)HX at the expense of ADP, which is converted to AMP. This allows the repair of both epimers of NAD(P)HX, a damaged form of NAD(P)H that is a result of enzymatic or heat-dependent hydration.</text>
</comment>
<evidence type="ECO:0000259" key="19">
    <source>
        <dbReference type="PROSITE" id="PS51383"/>
    </source>
</evidence>
<dbReference type="PANTHER" id="PTHR12592">
    <property type="entry name" value="ATP-DEPENDENT (S)-NAD(P)H-HYDRATE DEHYDRATASE FAMILY MEMBER"/>
    <property type="match status" value="1"/>
</dbReference>
<comment type="catalytic activity">
    <reaction evidence="16 17 18">
        <text>(6S)-NADPHX + ADP = AMP + phosphate + NADPH + H(+)</text>
        <dbReference type="Rhea" id="RHEA:32235"/>
        <dbReference type="ChEBI" id="CHEBI:15378"/>
        <dbReference type="ChEBI" id="CHEBI:43474"/>
        <dbReference type="ChEBI" id="CHEBI:57783"/>
        <dbReference type="ChEBI" id="CHEBI:64076"/>
        <dbReference type="ChEBI" id="CHEBI:456215"/>
        <dbReference type="ChEBI" id="CHEBI:456216"/>
        <dbReference type="EC" id="4.2.1.136"/>
    </reaction>
</comment>
<dbReference type="GO" id="GO:0046496">
    <property type="term" value="P:nicotinamide nucleotide metabolic process"/>
    <property type="evidence" value="ECO:0007669"/>
    <property type="project" value="UniProtKB-UniRule"/>
</dbReference>
<comment type="similarity">
    <text evidence="4 18">In the C-terminal section; belongs to the NnrD/CARKD family.</text>
</comment>
<evidence type="ECO:0000256" key="18">
    <source>
        <dbReference type="PIRNR" id="PIRNR017184"/>
    </source>
</evidence>
<accession>B9Y6S5</accession>
<comment type="subunit">
    <text evidence="17">Homotetramer.</text>
</comment>
<comment type="similarity">
    <text evidence="3 18">In the N-terminal section; belongs to the NnrE/AIBP family.</text>
</comment>
<keyword evidence="12 17" id="KW-0456">Lyase</keyword>
<evidence type="ECO:0000256" key="17">
    <source>
        <dbReference type="HAMAP-Rule" id="MF_01965"/>
    </source>
</evidence>
<feature type="binding site" evidence="17">
    <location>
        <position position="368"/>
    </location>
    <ligand>
        <name>(6S)-NADPHX</name>
        <dbReference type="ChEBI" id="CHEBI:64076"/>
    </ligand>
</feature>
<dbReference type="GO" id="GO:0005524">
    <property type="term" value="F:ATP binding"/>
    <property type="evidence" value="ECO:0007669"/>
    <property type="project" value="UniProtKB-UniRule"/>
</dbReference>
<evidence type="ECO:0000256" key="2">
    <source>
        <dbReference type="ARBA" id="ARBA00000909"/>
    </source>
</evidence>
<gene>
    <name evidence="17" type="primary">nnrD</name>
    <name evidence="21" type="ORF">HOLDEFILI_01518</name>
</gene>
<dbReference type="InterPro" id="IPR004443">
    <property type="entry name" value="YjeF_N_dom"/>
</dbReference>
<keyword evidence="6 17" id="KW-0547">Nucleotide-binding</keyword>
<feature type="domain" description="YjeF N-terminal" evidence="20">
    <location>
        <begin position="5"/>
        <end position="214"/>
    </location>
</feature>
<reference evidence="21 22" key="1">
    <citation type="submission" date="2008-12" db="EMBL/GenBank/DDBJ databases">
        <authorList>
            <person name="Fulton L."/>
            <person name="Clifton S."/>
            <person name="Fulton B."/>
            <person name="Xu J."/>
            <person name="Minx P."/>
            <person name="Pepin K.H."/>
            <person name="Johnson M."/>
            <person name="Bhonagiri V."/>
            <person name="Nash W.E."/>
            <person name="Mardis E.R."/>
            <person name="Wilson R.K."/>
        </authorList>
    </citation>
    <scope>NUCLEOTIDE SEQUENCE [LARGE SCALE GENOMIC DNA]</scope>
    <source>
        <strain evidence="21 22">DSM 12042</strain>
    </source>
</reference>
<comment type="cofactor">
    <cofactor evidence="18">
        <name>K(+)</name>
        <dbReference type="ChEBI" id="CHEBI:29103"/>
    </cofactor>
    <text evidence="18">Binds 1 potassium ion per subunit.</text>
</comment>
<comment type="similarity">
    <text evidence="17">Belongs to the NnrD/CARKD family.</text>
</comment>
<protein>
    <recommendedName>
        <fullName evidence="17">ADP-dependent (S)-NAD(P)H-hydrate dehydratase</fullName>
        <ecNumber evidence="17">4.2.1.136</ecNumber>
    </recommendedName>
    <alternativeName>
        <fullName evidence="17">ADP-dependent NAD(P)HX dehydratase</fullName>
    </alternativeName>
</protein>
<dbReference type="Proteomes" id="UP000005950">
    <property type="component" value="Unassembled WGS sequence"/>
</dbReference>
<organism evidence="21 22">
    <name type="scientific">Holdemania filiformis DSM 12042</name>
    <dbReference type="NCBI Taxonomy" id="545696"/>
    <lineage>
        <taxon>Bacteria</taxon>
        <taxon>Bacillati</taxon>
        <taxon>Bacillota</taxon>
        <taxon>Erysipelotrichia</taxon>
        <taxon>Erysipelotrichales</taxon>
        <taxon>Erysipelotrichaceae</taxon>
        <taxon>Holdemania</taxon>
    </lineage>
</organism>
<dbReference type="CDD" id="cd01171">
    <property type="entry name" value="YXKO-related"/>
    <property type="match status" value="1"/>
</dbReference>
<keyword evidence="13" id="KW-0511">Multifunctional enzyme</keyword>
<evidence type="ECO:0000256" key="15">
    <source>
        <dbReference type="ARBA" id="ARBA00048238"/>
    </source>
</evidence>
<comment type="catalytic activity">
    <reaction evidence="2 18">
        <text>(6R)-NADPHX = (6S)-NADPHX</text>
        <dbReference type="Rhea" id="RHEA:32227"/>
        <dbReference type="ChEBI" id="CHEBI:64076"/>
        <dbReference type="ChEBI" id="CHEBI:64077"/>
        <dbReference type="EC" id="5.1.99.6"/>
    </reaction>
</comment>
<dbReference type="eggNOG" id="COG0062">
    <property type="taxonomic scope" value="Bacteria"/>
</dbReference>
<evidence type="ECO:0000313" key="21">
    <source>
        <dbReference type="EMBL" id="EEF68316.1"/>
    </source>
</evidence>
<proteinExistence type="inferred from homology"/>
<dbReference type="STRING" id="545696.HOLDEFILI_01518"/>
<evidence type="ECO:0000256" key="12">
    <source>
        <dbReference type="ARBA" id="ARBA00023239"/>
    </source>
</evidence>
<dbReference type="Pfam" id="PF03853">
    <property type="entry name" value="YjeF_N"/>
    <property type="match status" value="1"/>
</dbReference>
<evidence type="ECO:0000256" key="6">
    <source>
        <dbReference type="ARBA" id="ARBA00022741"/>
    </source>
</evidence>
<feature type="binding site" evidence="17">
    <location>
        <position position="434"/>
    </location>
    <ligand>
        <name>AMP</name>
        <dbReference type="ChEBI" id="CHEBI:456215"/>
    </ligand>
</feature>
<dbReference type="EC" id="4.2.1.136" evidence="17"/>
<keyword evidence="5 18" id="KW-0479">Metal-binding</keyword>
<dbReference type="SUPFAM" id="SSF53613">
    <property type="entry name" value="Ribokinase-like"/>
    <property type="match status" value="1"/>
</dbReference>
<dbReference type="Gene3D" id="3.40.50.10260">
    <property type="entry name" value="YjeF N-terminal domain"/>
    <property type="match status" value="1"/>
</dbReference>
<feature type="binding site" evidence="17">
    <location>
        <position position="317"/>
    </location>
    <ligand>
        <name>(6S)-NADPHX</name>
        <dbReference type="ChEBI" id="CHEBI:64076"/>
    </ligand>
</feature>
<dbReference type="PROSITE" id="PS51385">
    <property type="entry name" value="YJEF_N"/>
    <property type="match status" value="1"/>
</dbReference>
<evidence type="ECO:0000259" key="20">
    <source>
        <dbReference type="PROSITE" id="PS51385"/>
    </source>
</evidence>
<dbReference type="Gene3D" id="3.40.1190.20">
    <property type="match status" value="1"/>
</dbReference>
<dbReference type="InterPro" id="IPR000631">
    <property type="entry name" value="CARKD"/>
</dbReference>
<keyword evidence="11 18" id="KW-0413">Isomerase</keyword>
<dbReference type="PANTHER" id="PTHR12592:SF0">
    <property type="entry name" value="ATP-DEPENDENT (S)-NAD(P)H-HYDRATE DEHYDRATASE"/>
    <property type="match status" value="1"/>
</dbReference>
<evidence type="ECO:0000256" key="14">
    <source>
        <dbReference type="ARBA" id="ARBA00025153"/>
    </source>
</evidence>
<keyword evidence="7 17" id="KW-0067">ATP-binding</keyword>
<dbReference type="InterPro" id="IPR030677">
    <property type="entry name" value="Nnr"/>
</dbReference>
<reference evidence="21 22" key="2">
    <citation type="submission" date="2009-02" db="EMBL/GenBank/DDBJ databases">
        <title>Draft genome sequence of Holdemania filiformis DSM 12042.</title>
        <authorList>
            <person name="Sudarsanam P."/>
            <person name="Ley R."/>
            <person name="Guruge J."/>
            <person name="Turnbaugh P.J."/>
            <person name="Mahowald M."/>
            <person name="Liep D."/>
            <person name="Gordon J."/>
        </authorList>
    </citation>
    <scope>NUCLEOTIDE SEQUENCE [LARGE SCALE GENOMIC DNA]</scope>
    <source>
        <strain evidence="21 22">DSM 12042</strain>
    </source>
</reference>
<evidence type="ECO:0000256" key="10">
    <source>
        <dbReference type="ARBA" id="ARBA00023027"/>
    </source>
</evidence>
<evidence type="ECO:0000256" key="11">
    <source>
        <dbReference type="ARBA" id="ARBA00023235"/>
    </source>
</evidence>
<evidence type="ECO:0000256" key="8">
    <source>
        <dbReference type="ARBA" id="ARBA00022857"/>
    </source>
</evidence>
<dbReference type="PIRSF" id="PIRSF017184">
    <property type="entry name" value="Nnr"/>
    <property type="match status" value="1"/>
</dbReference>
<dbReference type="InterPro" id="IPR036652">
    <property type="entry name" value="YjeF_N_dom_sf"/>
</dbReference>
<dbReference type="SUPFAM" id="SSF64153">
    <property type="entry name" value="YjeF N-terminal domain-like"/>
    <property type="match status" value="1"/>
</dbReference>
<dbReference type="eggNOG" id="COG0063">
    <property type="taxonomic scope" value="Bacteria"/>
</dbReference>
<evidence type="ECO:0000256" key="1">
    <source>
        <dbReference type="ARBA" id="ARBA00000013"/>
    </source>
</evidence>
<evidence type="ECO:0000256" key="9">
    <source>
        <dbReference type="ARBA" id="ARBA00022958"/>
    </source>
</evidence>
<evidence type="ECO:0000256" key="4">
    <source>
        <dbReference type="ARBA" id="ARBA00009524"/>
    </source>
</evidence>
<evidence type="ECO:0000256" key="5">
    <source>
        <dbReference type="ARBA" id="ARBA00022723"/>
    </source>
</evidence>
<dbReference type="AlphaFoldDB" id="B9Y6S5"/>
<sequence>MIPVILEKNQIAAAEAASGKTETQLMELAGKRCADTLLHEYPENDSFLILCGSGNNGGDGFVIARHCLAANRQVAIILMLDDIRTPAAIEARQKLPDSCLIYGYQELSETQFQTMAQRYDVIVDCVFGFNFHAPLPDFLRSAFRWINQQRLSVVSIDLNSGLEADHSLGDPDALHSELTLALGALKPVHLFSREHQKLDRLIPIGLGFAEPEASRWIQMDALQVTRLLPRLHDNDYKSTTGRLTVIAGSPWMAGAAQFNLEAAQAMGCGMLHALVDPAVYPILQTACPHVVYHPNTLSEADLTTLLNQSDAVAIGSGCDHLTNLETLLERVLHCSSVPVILDAAALRCLARHPEWLNTPHGDWILTPHVGEFSALCGRSVEEIQADRIRCAEEYALAHQVTLVLKGADTLIVSPEGLRCVNKTGNPSLAKAGSGDLLTGMIAALAARGLTPMEAACCGVWLHGKAADKAIEKTSLYGVHHKEILAGLDAFLFDHQKELWR</sequence>
<evidence type="ECO:0000256" key="16">
    <source>
        <dbReference type="ARBA" id="ARBA00049209"/>
    </source>
</evidence>
<comment type="function">
    <text evidence="17">Catalyzes the dehydration of the S-form of NAD(P)HX at the expense of ADP, which is converted to AMP. Together with NAD(P)HX epimerase, which catalyzes the epimerization of the S- and R-forms, the enzyme allows the repair of both epimers of NAD(P)HX, a damaged form of NAD(P)H that is a result of enzymatic or heat-dependent hydration.</text>
</comment>
<dbReference type="NCBIfam" id="TIGR00197">
    <property type="entry name" value="yjeF_nterm"/>
    <property type="match status" value="1"/>
</dbReference>
<keyword evidence="9 18" id="KW-0630">Potassium</keyword>
<evidence type="ECO:0000313" key="22">
    <source>
        <dbReference type="Proteomes" id="UP000005950"/>
    </source>
</evidence>
<comment type="catalytic activity">
    <reaction evidence="1 18">
        <text>(6R)-NADHX = (6S)-NADHX</text>
        <dbReference type="Rhea" id="RHEA:32215"/>
        <dbReference type="ChEBI" id="CHEBI:64074"/>
        <dbReference type="ChEBI" id="CHEBI:64075"/>
        <dbReference type="EC" id="5.1.99.6"/>
    </reaction>
</comment>
<comment type="catalytic activity">
    <reaction evidence="15 17 18">
        <text>(6S)-NADHX + ADP = AMP + phosphate + NADH + H(+)</text>
        <dbReference type="Rhea" id="RHEA:32223"/>
        <dbReference type="ChEBI" id="CHEBI:15378"/>
        <dbReference type="ChEBI" id="CHEBI:43474"/>
        <dbReference type="ChEBI" id="CHEBI:57945"/>
        <dbReference type="ChEBI" id="CHEBI:64074"/>
        <dbReference type="ChEBI" id="CHEBI:456215"/>
        <dbReference type="ChEBI" id="CHEBI:456216"/>
        <dbReference type="EC" id="4.2.1.136"/>
    </reaction>
</comment>
<name>B9Y6S5_9FIRM</name>
<evidence type="ECO:0000256" key="3">
    <source>
        <dbReference type="ARBA" id="ARBA00006001"/>
    </source>
</evidence>
<feature type="domain" description="YjeF C-terminal" evidence="19">
    <location>
        <begin position="220"/>
        <end position="494"/>
    </location>
</feature>
<evidence type="ECO:0000256" key="13">
    <source>
        <dbReference type="ARBA" id="ARBA00023268"/>
    </source>
</evidence>
<feature type="binding site" evidence="17">
    <location>
        <begin position="405"/>
        <end position="409"/>
    </location>
    <ligand>
        <name>AMP</name>
        <dbReference type="ChEBI" id="CHEBI:456215"/>
    </ligand>
</feature>
<dbReference type="Pfam" id="PF01256">
    <property type="entry name" value="Carb_kinase"/>
    <property type="match status" value="1"/>
</dbReference>
<dbReference type="InterPro" id="IPR029056">
    <property type="entry name" value="Ribokinase-like"/>
</dbReference>
<dbReference type="GO" id="GO:0052855">
    <property type="term" value="F:ADP-dependent NAD(P)H-hydrate dehydratase activity"/>
    <property type="evidence" value="ECO:0007669"/>
    <property type="project" value="UniProtKB-UniRule"/>
</dbReference>
<dbReference type="GO" id="GO:0052856">
    <property type="term" value="F:NAD(P)HX epimerase activity"/>
    <property type="evidence" value="ECO:0007669"/>
    <property type="project" value="UniProtKB-EC"/>
</dbReference>
<comment type="caution">
    <text evidence="21">The sequence shown here is derived from an EMBL/GenBank/DDBJ whole genome shotgun (WGS) entry which is preliminary data.</text>
</comment>
<dbReference type="GO" id="GO:0046872">
    <property type="term" value="F:metal ion binding"/>
    <property type="evidence" value="ECO:0007669"/>
    <property type="project" value="UniProtKB-UniRule"/>
</dbReference>
<feature type="binding site" evidence="17">
    <location>
        <position position="255"/>
    </location>
    <ligand>
        <name>(6S)-NADPHX</name>
        <dbReference type="ChEBI" id="CHEBI:64076"/>
    </ligand>
</feature>
<dbReference type="GO" id="GO:0110051">
    <property type="term" value="P:metabolite repair"/>
    <property type="evidence" value="ECO:0007669"/>
    <property type="project" value="TreeGrafter"/>
</dbReference>
<dbReference type="HAMAP" id="MF_01965">
    <property type="entry name" value="NADHX_dehydratase"/>
    <property type="match status" value="1"/>
</dbReference>
<dbReference type="PROSITE" id="PS51383">
    <property type="entry name" value="YJEF_C_3"/>
    <property type="match status" value="1"/>
</dbReference>
<evidence type="ECO:0000256" key="7">
    <source>
        <dbReference type="ARBA" id="ARBA00022840"/>
    </source>
</evidence>
<keyword evidence="8 17" id="KW-0521">NADP</keyword>
<keyword evidence="10 17" id="KW-0520">NAD</keyword>
<dbReference type="EMBL" id="ACCF01000085">
    <property type="protein sequence ID" value="EEF68316.1"/>
    <property type="molecule type" value="Genomic_DNA"/>
</dbReference>
<comment type="cofactor">
    <cofactor evidence="17">
        <name>Mg(2+)</name>
        <dbReference type="ChEBI" id="CHEBI:18420"/>
    </cofactor>
</comment>
<dbReference type="HOGENOM" id="CLU_024853_4_1_9"/>
<dbReference type="NCBIfam" id="TIGR00196">
    <property type="entry name" value="yjeF_cterm"/>
    <property type="match status" value="1"/>
</dbReference>